<sequence length="143" mass="15373">MVAVQDGADSQAPEDPSADRGLYVAEEAADTVVDAILTKGGKALYGRYLRHKTCEFVADAVADAGLSSLRMCFVQHEGTDSAEDWALDEEPAIAKLDSWGGMAVPVRYVPKKARTASTISSKRSKDRSRPRPRARPGPAVLEV</sequence>
<dbReference type="EMBL" id="CAUYUJ010021609">
    <property type="protein sequence ID" value="CAK0905775.1"/>
    <property type="molecule type" value="Genomic_DNA"/>
</dbReference>
<organism evidence="2 3">
    <name type="scientific">Prorocentrum cordatum</name>
    <dbReference type="NCBI Taxonomy" id="2364126"/>
    <lineage>
        <taxon>Eukaryota</taxon>
        <taxon>Sar</taxon>
        <taxon>Alveolata</taxon>
        <taxon>Dinophyceae</taxon>
        <taxon>Prorocentrales</taxon>
        <taxon>Prorocentraceae</taxon>
        <taxon>Prorocentrum</taxon>
    </lineage>
</organism>
<reference evidence="2" key="1">
    <citation type="submission" date="2023-10" db="EMBL/GenBank/DDBJ databases">
        <authorList>
            <person name="Chen Y."/>
            <person name="Shah S."/>
            <person name="Dougan E. K."/>
            <person name="Thang M."/>
            <person name="Chan C."/>
        </authorList>
    </citation>
    <scope>NUCLEOTIDE SEQUENCE [LARGE SCALE GENOMIC DNA]</scope>
</reference>
<keyword evidence="3" id="KW-1185">Reference proteome</keyword>
<protein>
    <submittedName>
        <fullName evidence="2">Uncharacterized protein</fullName>
    </submittedName>
</protein>
<dbReference type="Proteomes" id="UP001189429">
    <property type="component" value="Unassembled WGS sequence"/>
</dbReference>
<feature type="region of interest" description="Disordered" evidence="1">
    <location>
        <begin position="113"/>
        <end position="143"/>
    </location>
</feature>
<evidence type="ECO:0000256" key="1">
    <source>
        <dbReference type="SAM" id="MobiDB-lite"/>
    </source>
</evidence>
<proteinExistence type="predicted"/>
<feature type="non-terminal residue" evidence="2">
    <location>
        <position position="143"/>
    </location>
</feature>
<evidence type="ECO:0000313" key="2">
    <source>
        <dbReference type="EMBL" id="CAK0905775.1"/>
    </source>
</evidence>
<gene>
    <name evidence="2" type="ORF">PCOR1329_LOCUS81347</name>
</gene>
<feature type="region of interest" description="Disordered" evidence="1">
    <location>
        <begin position="1"/>
        <end position="20"/>
    </location>
</feature>
<name>A0ABN9Y4U8_9DINO</name>
<feature type="compositionally biased region" description="Basic residues" evidence="1">
    <location>
        <begin position="122"/>
        <end position="134"/>
    </location>
</feature>
<comment type="caution">
    <text evidence="2">The sequence shown here is derived from an EMBL/GenBank/DDBJ whole genome shotgun (WGS) entry which is preliminary data.</text>
</comment>
<evidence type="ECO:0000313" key="3">
    <source>
        <dbReference type="Proteomes" id="UP001189429"/>
    </source>
</evidence>
<accession>A0ABN9Y4U8</accession>